<dbReference type="EMBL" id="DTMZ01000003">
    <property type="protein sequence ID" value="HGD12510.1"/>
    <property type="molecule type" value="Genomic_DNA"/>
</dbReference>
<evidence type="ECO:0000313" key="1">
    <source>
        <dbReference type="EMBL" id="HGD12510.1"/>
    </source>
</evidence>
<name>A0A7V3PSA2_UNCW3</name>
<sequence length="67" mass="7691">MFAKGLERVMQFTMVCVLVVAGVVVMRLKSIEPGILAARTDFHQAMNDYQIKKIATERMLNDDNIYR</sequence>
<comment type="caution">
    <text evidence="1">The sequence shown here is derived from an EMBL/GenBank/DDBJ whole genome shotgun (WGS) entry which is preliminary data.</text>
</comment>
<gene>
    <name evidence="1" type="ORF">ENX16_00260</name>
</gene>
<accession>A0A7V3PSA2</accession>
<organism evidence="1">
    <name type="scientific">candidate division WOR-3 bacterium</name>
    <dbReference type="NCBI Taxonomy" id="2052148"/>
    <lineage>
        <taxon>Bacteria</taxon>
        <taxon>Bacteria division WOR-3</taxon>
    </lineage>
</organism>
<proteinExistence type="predicted"/>
<reference evidence="1" key="1">
    <citation type="journal article" date="2020" name="mSystems">
        <title>Genome- and Community-Level Interaction Insights into Carbon Utilization and Element Cycling Functions of Hydrothermarchaeota in Hydrothermal Sediment.</title>
        <authorList>
            <person name="Zhou Z."/>
            <person name="Liu Y."/>
            <person name="Xu W."/>
            <person name="Pan J."/>
            <person name="Luo Z.H."/>
            <person name="Li M."/>
        </authorList>
    </citation>
    <scope>NUCLEOTIDE SEQUENCE [LARGE SCALE GENOMIC DNA]</scope>
    <source>
        <strain evidence="1">SpSt-914</strain>
    </source>
</reference>
<protein>
    <submittedName>
        <fullName evidence="1">Uncharacterized protein</fullName>
    </submittedName>
</protein>
<dbReference type="AlphaFoldDB" id="A0A7V3PSA2"/>